<dbReference type="Proteomes" id="UP000280228">
    <property type="component" value="Chromosome"/>
</dbReference>
<accession>A0A3S9QEI2</accession>
<sequence>MTTEPISERLQAYFDSLKAKHGIQLSDEQKAWYQAKERTLGDDMKREYPSLHLRLLSRVLKVRIMPSNLPTYMLQSH</sequence>
<evidence type="ECO:0000313" key="2">
    <source>
        <dbReference type="Proteomes" id="UP000280228"/>
    </source>
</evidence>
<organism evidence="1 2">
    <name type="scientific">Moraxella catarrhalis</name>
    <name type="common">Branhamella catarrhalis</name>
    <dbReference type="NCBI Taxonomy" id="480"/>
    <lineage>
        <taxon>Bacteria</taxon>
        <taxon>Pseudomonadati</taxon>
        <taxon>Pseudomonadota</taxon>
        <taxon>Gammaproteobacteria</taxon>
        <taxon>Moraxellales</taxon>
        <taxon>Moraxellaceae</taxon>
        <taxon>Moraxella</taxon>
    </lineage>
</organism>
<proteinExistence type="predicted"/>
<name>A0A3S9QEI2_MORCA</name>
<protein>
    <submittedName>
        <fullName evidence="1">Phage terminase large subunit domain protein</fullName>
    </submittedName>
</protein>
<dbReference type="AlphaFoldDB" id="A0A3S9QEI2"/>
<gene>
    <name evidence="1" type="ORF">EJK53_1548</name>
</gene>
<evidence type="ECO:0000313" key="1">
    <source>
        <dbReference type="EMBL" id="AZQ93151.1"/>
    </source>
</evidence>
<dbReference type="EMBL" id="CP034662">
    <property type="protein sequence ID" value="AZQ93151.1"/>
    <property type="molecule type" value="Genomic_DNA"/>
</dbReference>
<reference evidence="1 2" key="1">
    <citation type="submission" date="2018-12" db="EMBL/GenBank/DDBJ databases">
        <title>Persistence of Moraxella catarrhalis in Chronic Obstructive Pulmonary Disease and Regulation of the Hag/MID Adhesin.</title>
        <authorList>
            <person name="Murphy T."/>
            <person name="Zhao X."/>
            <person name="Vyas G."/>
            <person name="Aluvathingal J."/>
            <person name="Nadendla S."/>
            <person name="Tallon L."/>
            <person name="Tettelin H."/>
        </authorList>
    </citation>
    <scope>NUCLEOTIDE SEQUENCE [LARGE SCALE GENOMIC DNA]</scope>
    <source>
        <strain evidence="1 2">46P58B1</strain>
    </source>
</reference>